<dbReference type="SUPFAM" id="SSF53756">
    <property type="entry name" value="UDP-Glycosyltransferase/glycogen phosphorylase"/>
    <property type="match status" value="1"/>
</dbReference>
<dbReference type="AlphaFoldDB" id="A0A6N7W5K8"/>
<dbReference type="GO" id="GO:1901137">
    <property type="term" value="P:carbohydrate derivative biosynthetic process"/>
    <property type="evidence" value="ECO:0007669"/>
    <property type="project" value="UniProtKB-ARBA"/>
</dbReference>
<dbReference type="Gene3D" id="3.40.50.2000">
    <property type="entry name" value="Glycogen Phosphorylase B"/>
    <property type="match status" value="2"/>
</dbReference>
<dbReference type="PANTHER" id="PTHR45947">
    <property type="entry name" value="SULFOQUINOVOSYL TRANSFERASE SQD2"/>
    <property type="match status" value="1"/>
</dbReference>
<gene>
    <name evidence="4" type="ORF">FYJ24_01705</name>
</gene>
<dbReference type="Pfam" id="PF13439">
    <property type="entry name" value="Glyco_transf_4"/>
    <property type="match status" value="1"/>
</dbReference>
<dbReference type="GO" id="GO:0016757">
    <property type="term" value="F:glycosyltransferase activity"/>
    <property type="evidence" value="ECO:0007669"/>
    <property type="project" value="UniProtKB-KW"/>
</dbReference>
<keyword evidence="2 4" id="KW-0808">Transferase</keyword>
<keyword evidence="1" id="KW-0328">Glycosyltransferase</keyword>
<name>A0A6N7W5K8_9ACTO</name>
<organism evidence="4 5">
    <name type="scientific">Scrofimicrobium canadense</name>
    <dbReference type="NCBI Taxonomy" id="2652290"/>
    <lineage>
        <taxon>Bacteria</taxon>
        <taxon>Bacillati</taxon>
        <taxon>Actinomycetota</taxon>
        <taxon>Actinomycetes</taxon>
        <taxon>Actinomycetales</taxon>
        <taxon>Actinomycetaceae</taxon>
        <taxon>Scrofimicrobium</taxon>
    </lineage>
</organism>
<keyword evidence="5" id="KW-1185">Reference proteome</keyword>
<evidence type="ECO:0000256" key="1">
    <source>
        <dbReference type="ARBA" id="ARBA00022676"/>
    </source>
</evidence>
<evidence type="ECO:0000256" key="2">
    <source>
        <dbReference type="ARBA" id="ARBA00022679"/>
    </source>
</evidence>
<dbReference type="PANTHER" id="PTHR45947:SF3">
    <property type="entry name" value="SULFOQUINOVOSYL TRANSFERASE SQD2"/>
    <property type="match status" value="1"/>
</dbReference>
<dbReference type="InterPro" id="IPR050194">
    <property type="entry name" value="Glycosyltransferase_grp1"/>
</dbReference>
<dbReference type="InterPro" id="IPR028098">
    <property type="entry name" value="Glyco_trans_4-like_N"/>
</dbReference>
<evidence type="ECO:0000313" key="5">
    <source>
        <dbReference type="Proteomes" id="UP000470875"/>
    </source>
</evidence>
<dbReference type="EMBL" id="VULO01000002">
    <property type="protein sequence ID" value="MSS83496.1"/>
    <property type="molecule type" value="Genomic_DNA"/>
</dbReference>
<dbReference type="Pfam" id="PF13692">
    <property type="entry name" value="Glyco_trans_1_4"/>
    <property type="match status" value="1"/>
</dbReference>
<accession>A0A6N7W5K8</accession>
<evidence type="ECO:0000259" key="3">
    <source>
        <dbReference type="Pfam" id="PF13439"/>
    </source>
</evidence>
<proteinExistence type="predicted"/>
<protein>
    <submittedName>
        <fullName evidence="4">Glycosyltransferase family 4 protein</fullName>
    </submittedName>
</protein>
<sequence>MKIGLVCPYSFEAPGGVQAHILDLSQQLISKGHSVSILAPGSFEDAPEWFVSVGEAVPVRFNGSVARLSFGPHIGVRTRAWLEDGHFDVVHIHEPGSPSVGLHALMNAEVPIVATFHAALDRSLLRKATSGLVQPFFERISARIAVSEEARRTLMEHHDVDAVVIPNGIFCRPFVTAQASPQWGGSAEAPTVVFLGRLDEPRKGLEVLAGAIGDVVDHIPGVRFLIAGRGEAQALAAVRDQYPQAIELLGEISDAEKATLLSSADVYVAPHTGGESFGIVLVEAMAAGAAVVASDIPAFSAVLNDGRLGRLFRTADSSHLAQVLVDELRNPNEERTRLAQEESWRYDWSTVAEQILAVYQVATRTTEPVETGTLWERLSGRQRGHL</sequence>
<feature type="domain" description="Glycosyltransferase subfamily 4-like N-terminal" evidence="3">
    <location>
        <begin position="14"/>
        <end position="169"/>
    </location>
</feature>
<dbReference type="RefSeq" id="WP_154543014.1">
    <property type="nucleotide sequence ID" value="NZ_VULO01000002.1"/>
</dbReference>
<dbReference type="CDD" id="cd03801">
    <property type="entry name" value="GT4_PimA-like"/>
    <property type="match status" value="1"/>
</dbReference>
<comment type="caution">
    <text evidence="4">The sequence shown here is derived from an EMBL/GenBank/DDBJ whole genome shotgun (WGS) entry which is preliminary data.</text>
</comment>
<reference evidence="4 5" key="1">
    <citation type="submission" date="2019-08" db="EMBL/GenBank/DDBJ databases">
        <title>In-depth cultivation of the pig gut microbiome towards novel bacterial diversity and tailored functional studies.</title>
        <authorList>
            <person name="Wylensek D."/>
            <person name="Hitch T.C.A."/>
            <person name="Clavel T."/>
        </authorList>
    </citation>
    <scope>NUCLEOTIDE SEQUENCE [LARGE SCALE GENOMIC DNA]</scope>
    <source>
        <strain evidence="4 5">WB03_NA08</strain>
    </source>
</reference>
<evidence type="ECO:0000313" key="4">
    <source>
        <dbReference type="EMBL" id="MSS83496.1"/>
    </source>
</evidence>
<dbReference type="Proteomes" id="UP000470875">
    <property type="component" value="Unassembled WGS sequence"/>
</dbReference>